<reference evidence="3 4" key="1">
    <citation type="submission" date="2011-04" db="EMBL/GenBank/DDBJ databases">
        <authorList>
            <person name="Muzny D."/>
            <person name="Qin X."/>
            <person name="Deng J."/>
            <person name="Jiang H."/>
            <person name="Liu Y."/>
            <person name="Qu J."/>
            <person name="Song X.-Z."/>
            <person name="Zhang L."/>
            <person name="Thornton R."/>
            <person name="Coyle M."/>
            <person name="Francisco L."/>
            <person name="Jackson L."/>
            <person name="Javaid M."/>
            <person name="Korchina V."/>
            <person name="Kovar C."/>
            <person name="Mata R."/>
            <person name="Mathew T."/>
            <person name="Ngo R."/>
            <person name="Nguyen L."/>
            <person name="Nguyen N."/>
            <person name="Okwuonu G."/>
            <person name="Ongeri F."/>
            <person name="Pham C."/>
            <person name="Simmons D."/>
            <person name="Wilczek-Boney K."/>
            <person name="Hale W."/>
            <person name="Jakkamsetti A."/>
            <person name="Pham P."/>
            <person name="Ruth R."/>
            <person name="San Lucas F."/>
            <person name="Warren J."/>
            <person name="Zhang J."/>
            <person name="Zhao Z."/>
            <person name="Zhou C."/>
            <person name="Zhu D."/>
            <person name="Lee S."/>
            <person name="Bess C."/>
            <person name="Blankenburg K."/>
            <person name="Forbes L."/>
            <person name="Fu Q."/>
            <person name="Gubbala S."/>
            <person name="Hirani K."/>
            <person name="Jayaseelan J.C."/>
            <person name="Lara F."/>
            <person name="Munidasa M."/>
            <person name="Palculict T."/>
            <person name="Patil S."/>
            <person name="Pu L.-L."/>
            <person name="Saada N."/>
            <person name="Tang L."/>
            <person name="Weissenberger G."/>
            <person name="Zhu Y."/>
            <person name="Hemphill L."/>
            <person name="Shang Y."/>
            <person name="Youmans B."/>
            <person name="Ayvaz T."/>
            <person name="Ross M."/>
            <person name="Santibanez J."/>
            <person name="Aqrawi P."/>
            <person name="Gross S."/>
            <person name="Joshi V."/>
            <person name="Fowler G."/>
            <person name="Nazareth L."/>
            <person name="Reid J."/>
            <person name="Worley K."/>
            <person name="Petrosino J."/>
            <person name="Highlander S."/>
            <person name="Gibbs R."/>
        </authorList>
    </citation>
    <scope>NUCLEOTIDE SEQUENCE [LARGE SCALE GENOMIC DNA]</scope>
    <source>
        <strain evidence="3 4">DSM 2778</strain>
    </source>
</reference>
<protein>
    <recommendedName>
        <fullName evidence="5">PF04016 domain protein</fullName>
    </recommendedName>
</protein>
<accession>F5RMN6</accession>
<dbReference type="HOGENOM" id="CLU_076326_0_0_9"/>
<proteinExistence type="predicted"/>
<dbReference type="Pfam" id="PF04016">
    <property type="entry name" value="DUF364"/>
    <property type="match status" value="1"/>
</dbReference>
<gene>
    <name evidence="3" type="ORF">HMPREF9081_1522</name>
</gene>
<dbReference type="Proteomes" id="UP000004067">
    <property type="component" value="Unassembled WGS sequence"/>
</dbReference>
<sequence>MNYWNLYDEIIAGLPQDICIDGYVVSCPWTYVRAGDLVGVCMTIPAYSRPRLRKESFLGCSLREAGEYVRSWQGQEASIATAAINAYYNQPSKVQVMQGFHGEDASAETLDERKKLEAFAMYTEQIRGKKVAVVGHFPNFQKKWEPICDLSILEMQPEWGDYPAEAAEFLLPQQDFVFMTGATFANKTMPRLLELSRNAVTVLVGPSVPMHPCLFDYGADGLSGFTVTDAALAADLVHYGYGTDIASCGKMADVLPQKNFA</sequence>
<organism evidence="3 4">
    <name type="scientific">Centipeda periodontii DSM 2778</name>
    <dbReference type="NCBI Taxonomy" id="888060"/>
    <lineage>
        <taxon>Bacteria</taxon>
        <taxon>Bacillati</taxon>
        <taxon>Bacillota</taxon>
        <taxon>Negativicutes</taxon>
        <taxon>Selenomonadales</taxon>
        <taxon>Selenomonadaceae</taxon>
        <taxon>Centipeda</taxon>
    </lineage>
</organism>
<feature type="domain" description="DUF4213" evidence="2">
    <location>
        <begin position="7"/>
        <end position="88"/>
    </location>
</feature>
<dbReference type="eggNOG" id="COG2014">
    <property type="taxonomic scope" value="Bacteria"/>
</dbReference>
<name>F5RMN6_9FIRM</name>
<dbReference type="OrthoDB" id="9806942at2"/>
<evidence type="ECO:0008006" key="5">
    <source>
        <dbReference type="Google" id="ProtNLM"/>
    </source>
</evidence>
<dbReference type="Pfam" id="PF13938">
    <property type="entry name" value="DUF4213"/>
    <property type="match status" value="1"/>
</dbReference>
<dbReference type="AlphaFoldDB" id="F5RMN6"/>
<dbReference type="InterPro" id="IPR007161">
    <property type="entry name" value="DUF364"/>
</dbReference>
<evidence type="ECO:0000313" key="4">
    <source>
        <dbReference type="Proteomes" id="UP000004067"/>
    </source>
</evidence>
<evidence type="ECO:0000259" key="2">
    <source>
        <dbReference type="Pfam" id="PF13938"/>
    </source>
</evidence>
<keyword evidence="4" id="KW-1185">Reference proteome</keyword>
<feature type="domain" description="Putative heavy-metal chelation" evidence="1">
    <location>
        <begin position="118"/>
        <end position="245"/>
    </location>
</feature>
<evidence type="ECO:0000259" key="1">
    <source>
        <dbReference type="Pfam" id="PF04016"/>
    </source>
</evidence>
<evidence type="ECO:0000313" key="3">
    <source>
        <dbReference type="EMBL" id="EGK59534.1"/>
    </source>
</evidence>
<dbReference type="EMBL" id="AFHQ01000034">
    <property type="protein sequence ID" value="EGK59534.1"/>
    <property type="molecule type" value="Genomic_DNA"/>
</dbReference>
<dbReference type="Gene3D" id="3.30.390.100">
    <property type="match status" value="1"/>
</dbReference>
<dbReference type="SUPFAM" id="SSF159713">
    <property type="entry name" value="Dhaf3308-like"/>
    <property type="match status" value="1"/>
</dbReference>
<dbReference type="InterPro" id="IPR025251">
    <property type="entry name" value="DUF4213"/>
</dbReference>
<dbReference type="STRING" id="888060.HMPREF9081_1522"/>
<dbReference type="Gene3D" id="3.40.50.11590">
    <property type="match status" value="1"/>
</dbReference>
<dbReference type="RefSeq" id="WP_006306493.1">
    <property type="nucleotide sequence ID" value="NZ_GL892076.1"/>
</dbReference>
<comment type="caution">
    <text evidence="3">The sequence shown here is derived from an EMBL/GenBank/DDBJ whole genome shotgun (WGS) entry which is preliminary data.</text>
</comment>